<dbReference type="SUPFAM" id="SSF52540">
    <property type="entry name" value="P-loop containing nucleoside triphosphate hydrolases"/>
    <property type="match status" value="2"/>
</dbReference>
<comment type="similarity">
    <text evidence="5">Belongs to the DEAD box helicase family.</text>
</comment>
<keyword evidence="4 5" id="KW-0694">RNA-binding</keyword>
<dbReference type="PANTHER" id="PTHR24031">
    <property type="entry name" value="RNA HELICASE"/>
    <property type="match status" value="1"/>
</dbReference>
<dbReference type="AlphaFoldDB" id="A0A0K9PYK0"/>
<keyword evidence="1 5" id="KW-0547">Nucleotide-binding</keyword>
<feature type="compositionally biased region" description="Basic residues" evidence="6">
    <location>
        <begin position="1"/>
        <end position="13"/>
    </location>
</feature>
<comment type="catalytic activity">
    <reaction evidence="5">
        <text>ATP + H2O = ADP + phosphate + H(+)</text>
        <dbReference type="Rhea" id="RHEA:13065"/>
        <dbReference type="ChEBI" id="CHEBI:15377"/>
        <dbReference type="ChEBI" id="CHEBI:15378"/>
        <dbReference type="ChEBI" id="CHEBI:30616"/>
        <dbReference type="ChEBI" id="CHEBI:43474"/>
        <dbReference type="ChEBI" id="CHEBI:456216"/>
        <dbReference type="EC" id="3.6.4.13"/>
    </reaction>
</comment>
<dbReference type="CDD" id="cd18787">
    <property type="entry name" value="SF2_C_DEAD"/>
    <property type="match status" value="1"/>
</dbReference>
<keyword evidence="3 5" id="KW-0067">ATP-binding</keyword>
<evidence type="ECO:0000313" key="9">
    <source>
        <dbReference type="EMBL" id="KMZ74091.1"/>
    </source>
</evidence>
<name>A0A0K9PYK0_ZOSMR</name>
<feature type="domain" description="Helicase ATP-binding" evidence="7">
    <location>
        <begin position="266"/>
        <end position="492"/>
    </location>
</feature>
<dbReference type="InterPro" id="IPR001650">
    <property type="entry name" value="Helicase_C-like"/>
</dbReference>
<feature type="compositionally biased region" description="Basic and acidic residues" evidence="6">
    <location>
        <begin position="144"/>
        <end position="154"/>
    </location>
</feature>
<evidence type="ECO:0000256" key="6">
    <source>
        <dbReference type="SAM" id="MobiDB-lite"/>
    </source>
</evidence>
<dbReference type="PROSITE" id="PS51194">
    <property type="entry name" value="HELICASE_CTER"/>
    <property type="match status" value="1"/>
</dbReference>
<comment type="domain">
    <text evidence="5">The Q motif is unique to and characteristic of the DEAD box family of RNA helicases and controls ATP binding and hydrolysis.</text>
</comment>
<dbReference type="GO" id="GO:0003724">
    <property type="term" value="F:RNA helicase activity"/>
    <property type="evidence" value="ECO:0007669"/>
    <property type="project" value="UniProtKB-EC"/>
</dbReference>
<reference evidence="10" key="1">
    <citation type="journal article" date="2016" name="Nature">
        <title>The genome of the seagrass Zostera marina reveals angiosperm adaptation to the sea.</title>
        <authorList>
            <person name="Olsen J.L."/>
            <person name="Rouze P."/>
            <person name="Verhelst B."/>
            <person name="Lin Y.-C."/>
            <person name="Bayer T."/>
            <person name="Collen J."/>
            <person name="Dattolo E."/>
            <person name="De Paoli E."/>
            <person name="Dittami S."/>
            <person name="Maumus F."/>
            <person name="Michel G."/>
            <person name="Kersting A."/>
            <person name="Lauritano C."/>
            <person name="Lohaus R."/>
            <person name="Toepel M."/>
            <person name="Tonon T."/>
            <person name="Vanneste K."/>
            <person name="Amirebrahimi M."/>
            <person name="Brakel J."/>
            <person name="Bostroem C."/>
            <person name="Chovatia M."/>
            <person name="Grimwood J."/>
            <person name="Jenkins J.W."/>
            <person name="Jueterbock A."/>
            <person name="Mraz A."/>
            <person name="Stam W.T."/>
            <person name="Tice H."/>
            <person name="Bornberg-Bauer E."/>
            <person name="Green P.J."/>
            <person name="Pearson G.A."/>
            <person name="Procaccini G."/>
            <person name="Duarte C.M."/>
            <person name="Schmutz J."/>
            <person name="Reusch T.B.H."/>
            <person name="Van de Peer Y."/>
        </authorList>
    </citation>
    <scope>NUCLEOTIDE SEQUENCE [LARGE SCALE GENOMIC DNA]</scope>
    <source>
        <strain evidence="10">cv. Finnish</strain>
    </source>
</reference>
<sequence>MVKEEKKRKKKTRHVEEEDNHKDFSENKEKRMKIRHVEEEENHKDFSENKEKRMKIRHVEEEEDQKKCKKKTKHVEEEEDQKERKKKKRYVEEEDQKKRKKKTRHVEEEEDQKKHKKKTRHVEEEEDQKKRKKKTRHVEEEEDQKNVSENKDKMMEKIKDFQVKSDKEVKDIGDAMEISDEEFFNALASDTSSNNDDSDEGDEKDSKPHKKQMLLHWMKKPLDINLFNGCPLCMLPCLDPRLEDTLRKMGFDSLFPVQLAVWHMTVGPGGFERDICVNSPTGSGKTLAYALPIVQMLSTRNIRCLRALIVVPTRDLAIQVKQVFDIIAPAVGLCVGLAVGQSSIEKEISCLIKRPKFEMGMSFDPEDSRVELQSLVDILVATPGRLVDHINTTKGFSLEHLQYLVVDEVDRLVGESYQFWLPAVLQVSRSAQKRLFKQASVHNSLRTIRRCGVERGFKDNMYPRLVKMIFSATLTKDPNKLDQLDLHHSLYMTAGNRRYNLPKKLESYGLICTTEKKLLNLAALLEDLGCEKSIVFTSSINLTHRLCTSLNLLGCLPCKINEYSRLQNQSVRSKTLKDFREGRIDVLVSSDGMTRGMDVEGIKNVINYDLPMYVKKYIHRAGRTARAEQAGRCFTLLRKNETKSFKNMLEKVGIDCFSSYTFPAASLQRLEPLCITAMEKLIELEEIKSSKEIEVRPKFNKVKQSKA</sequence>
<feature type="region of interest" description="Disordered" evidence="6">
    <location>
        <begin position="1"/>
        <end position="154"/>
    </location>
</feature>
<dbReference type="GO" id="GO:0005524">
    <property type="term" value="F:ATP binding"/>
    <property type="evidence" value="ECO:0007669"/>
    <property type="project" value="UniProtKB-UniRule"/>
</dbReference>
<keyword evidence="5 9" id="KW-0347">Helicase</keyword>
<dbReference type="InterPro" id="IPR014001">
    <property type="entry name" value="Helicase_ATP-bd"/>
</dbReference>
<evidence type="ECO:0000259" key="7">
    <source>
        <dbReference type="PROSITE" id="PS51192"/>
    </source>
</evidence>
<dbReference type="Proteomes" id="UP000036987">
    <property type="component" value="Unassembled WGS sequence"/>
</dbReference>
<keyword evidence="2 5" id="KW-0378">Hydrolase</keyword>
<evidence type="ECO:0000256" key="3">
    <source>
        <dbReference type="ARBA" id="ARBA00022840"/>
    </source>
</evidence>
<dbReference type="InterPro" id="IPR011545">
    <property type="entry name" value="DEAD/DEAH_box_helicase_dom"/>
</dbReference>
<accession>A0A0K9PYK0</accession>
<feature type="region of interest" description="Disordered" evidence="6">
    <location>
        <begin position="188"/>
        <end position="210"/>
    </location>
</feature>
<feature type="domain" description="Helicase C-terminal" evidence="8">
    <location>
        <begin position="520"/>
        <end position="668"/>
    </location>
</feature>
<gene>
    <name evidence="9" type="ORF">ZOSMA_135G00200</name>
</gene>
<protein>
    <recommendedName>
        <fullName evidence="5">ATP-dependent RNA helicase</fullName>
        <ecNumber evidence="5">3.6.4.13</ecNumber>
    </recommendedName>
</protein>
<feature type="compositionally biased region" description="Basic and acidic residues" evidence="6">
    <location>
        <begin position="14"/>
        <end position="66"/>
    </location>
</feature>
<dbReference type="SMART" id="SM00490">
    <property type="entry name" value="HELICc"/>
    <property type="match status" value="1"/>
</dbReference>
<dbReference type="OrthoDB" id="3370at2759"/>
<dbReference type="Pfam" id="PF00270">
    <property type="entry name" value="DEAD"/>
    <property type="match status" value="1"/>
</dbReference>
<evidence type="ECO:0000256" key="5">
    <source>
        <dbReference type="RuleBase" id="RU365068"/>
    </source>
</evidence>
<dbReference type="CDD" id="cd17956">
    <property type="entry name" value="DEADc_DDX51"/>
    <property type="match status" value="1"/>
</dbReference>
<dbReference type="EC" id="3.6.4.13" evidence="5"/>
<dbReference type="GO" id="GO:0016787">
    <property type="term" value="F:hydrolase activity"/>
    <property type="evidence" value="ECO:0007669"/>
    <property type="project" value="UniProtKB-KW"/>
</dbReference>
<proteinExistence type="inferred from homology"/>
<dbReference type="STRING" id="29655.A0A0K9PYK0"/>
<dbReference type="EMBL" id="LFYR01000429">
    <property type="protein sequence ID" value="KMZ74091.1"/>
    <property type="molecule type" value="Genomic_DNA"/>
</dbReference>
<evidence type="ECO:0000256" key="2">
    <source>
        <dbReference type="ARBA" id="ARBA00022801"/>
    </source>
</evidence>
<comment type="caution">
    <text evidence="9">The sequence shown here is derived from an EMBL/GenBank/DDBJ whole genome shotgun (WGS) entry which is preliminary data.</text>
</comment>
<dbReference type="SMART" id="SM00487">
    <property type="entry name" value="DEXDc"/>
    <property type="match status" value="1"/>
</dbReference>
<dbReference type="InterPro" id="IPR027417">
    <property type="entry name" value="P-loop_NTPase"/>
</dbReference>
<dbReference type="Pfam" id="PF00271">
    <property type="entry name" value="Helicase_C"/>
    <property type="match status" value="1"/>
</dbReference>
<dbReference type="PROSITE" id="PS51192">
    <property type="entry name" value="HELICASE_ATP_BIND_1"/>
    <property type="match status" value="1"/>
</dbReference>
<evidence type="ECO:0000256" key="1">
    <source>
        <dbReference type="ARBA" id="ARBA00022741"/>
    </source>
</evidence>
<evidence type="ECO:0000256" key="4">
    <source>
        <dbReference type="ARBA" id="ARBA00022884"/>
    </source>
</evidence>
<evidence type="ECO:0000313" key="10">
    <source>
        <dbReference type="Proteomes" id="UP000036987"/>
    </source>
</evidence>
<dbReference type="Gene3D" id="3.40.50.300">
    <property type="entry name" value="P-loop containing nucleotide triphosphate hydrolases"/>
    <property type="match status" value="2"/>
</dbReference>
<dbReference type="GO" id="GO:0005634">
    <property type="term" value="C:nucleus"/>
    <property type="evidence" value="ECO:0000318"/>
    <property type="project" value="GO_Central"/>
</dbReference>
<dbReference type="OMA" id="KRMKIRH"/>
<comment type="function">
    <text evidence="5">RNA helicase.</text>
</comment>
<dbReference type="GO" id="GO:0003723">
    <property type="term" value="F:RNA binding"/>
    <property type="evidence" value="ECO:0007669"/>
    <property type="project" value="UniProtKB-UniRule"/>
</dbReference>
<evidence type="ECO:0000259" key="8">
    <source>
        <dbReference type="PROSITE" id="PS51194"/>
    </source>
</evidence>
<keyword evidence="10" id="KW-1185">Reference proteome</keyword>
<organism evidence="9 10">
    <name type="scientific">Zostera marina</name>
    <name type="common">Eelgrass</name>
    <dbReference type="NCBI Taxonomy" id="29655"/>
    <lineage>
        <taxon>Eukaryota</taxon>
        <taxon>Viridiplantae</taxon>
        <taxon>Streptophyta</taxon>
        <taxon>Embryophyta</taxon>
        <taxon>Tracheophyta</taxon>
        <taxon>Spermatophyta</taxon>
        <taxon>Magnoliopsida</taxon>
        <taxon>Liliopsida</taxon>
        <taxon>Zosteraceae</taxon>
        <taxon>Zostera</taxon>
    </lineage>
</organism>